<proteinExistence type="predicted"/>
<sequence>MSTAKRLCYFMSASSPTGFASYFGHLTATGSGYRPYLIKGAPGGGKSTMLQAVGDALVDAGHTVEFIHCSSDPDSLDAVVCREKGVAVMDATAPHLQDPKYPGAHEQVISLYGCIDARALQPVRDDIVAHLDAATACHARTCKFLSAAASLLADDRAIVSRYTDWPKLQRYAQSVARRHFAEKPGGRAGVRSCRMLSTIGQKGPRTFTDTVQALCPDIYLIEDANRAVAPAFLKILAESALAAGYDVTCCYWPLSPYDKLEHLLVPELGLAFVSQERQNTLSRELPRPYRHIYSRRFLDLDGLYAYRNRLSFNKKAAKELLAEAVKVEKEAAAHHNAAEALYRPAIDFEAVQKISDELVAAICG</sequence>
<dbReference type="EMBL" id="FMHG01000001">
    <property type="protein sequence ID" value="SCJ34029.1"/>
    <property type="molecule type" value="Genomic_DNA"/>
</dbReference>
<dbReference type="InterPro" id="IPR027417">
    <property type="entry name" value="P-loop_NTPase"/>
</dbReference>
<name>A0A1C6FLL0_9FIRM</name>
<dbReference type="AlphaFoldDB" id="A0A1C6FLL0"/>
<evidence type="ECO:0000313" key="1">
    <source>
        <dbReference type="EMBL" id="SCJ34029.1"/>
    </source>
</evidence>
<protein>
    <recommendedName>
        <fullName evidence="2">ATPase</fullName>
    </recommendedName>
</protein>
<gene>
    <name evidence="1" type="ORF">SAMEA3545359_00030</name>
</gene>
<evidence type="ECO:0008006" key="2">
    <source>
        <dbReference type="Google" id="ProtNLM"/>
    </source>
</evidence>
<dbReference type="SUPFAM" id="SSF52540">
    <property type="entry name" value="P-loop containing nucleoside triphosphate hydrolases"/>
    <property type="match status" value="1"/>
</dbReference>
<organism evidence="1">
    <name type="scientific">uncultured Anaerotruncus sp</name>
    <dbReference type="NCBI Taxonomy" id="905011"/>
    <lineage>
        <taxon>Bacteria</taxon>
        <taxon>Bacillati</taxon>
        <taxon>Bacillota</taxon>
        <taxon>Clostridia</taxon>
        <taxon>Eubacteriales</taxon>
        <taxon>Oscillospiraceae</taxon>
        <taxon>Anaerotruncus</taxon>
        <taxon>environmental samples</taxon>
    </lineage>
</organism>
<accession>A0A1C6FLL0</accession>
<reference evidence="1" key="1">
    <citation type="submission" date="2015-09" db="EMBL/GenBank/DDBJ databases">
        <authorList>
            <consortium name="Pathogen Informatics"/>
        </authorList>
    </citation>
    <scope>NUCLEOTIDE SEQUENCE</scope>
    <source>
        <strain evidence="1">2789STDY5834896</strain>
    </source>
</reference>